<keyword evidence="2" id="KW-1185">Reference proteome</keyword>
<dbReference type="EMBL" id="FOQH01000015">
    <property type="protein sequence ID" value="SFJ15263.1"/>
    <property type="molecule type" value="Genomic_DNA"/>
</dbReference>
<gene>
    <name evidence="1" type="ORF">SAMN05216258_11524</name>
</gene>
<proteinExistence type="predicted"/>
<evidence type="ECO:0000313" key="1">
    <source>
        <dbReference type="EMBL" id="SFJ15263.1"/>
    </source>
</evidence>
<dbReference type="Proteomes" id="UP000199377">
    <property type="component" value="Unassembled WGS sequence"/>
</dbReference>
<accession>A0A1I3P132</accession>
<dbReference type="AlphaFoldDB" id="A0A1I3P132"/>
<evidence type="ECO:0008006" key="3">
    <source>
        <dbReference type="Google" id="ProtNLM"/>
    </source>
</evidence>
<protein>
    <recommendedName>
        <fullName evidence="3">Antifreeze protein</fullName>
    </recommendedName>
</protein>
<dbReference type="RefSeq" id="WP_143103440.1">
    <property type="nucleotide sequence ID" value="NZ_FOQH01000015.1"/>
</dbReference>
<reference evidence="1 2" key="1">
    <citation type="submission" date="2016-10" db="EMBL/GenBank/DDBJ databases">
        <authorList>
            <person name="de Groot N.N."/>
        </authorList>
    </citation>
    <scope>NUCLEOTIDE SEQUENCE [LARGE SCALE GENOMIC DNA]</scope>
    <source>
        <strain evidence="1 2">CGMCC 1.11030</strain>
    </source>
</reference>
<evidence type="ECO:0000313" key="2">
    <source>
        <dbReference type="Proteomes" id="UP000199377"/>
    </source>
</evidence>
<organism evidence="1 2">
    <name type="scientific">Albimonas pacifica</name>
    <dbReference type="NCBI Taxonomy" id="1114924"/>
    <lineage>
        <taxon>Bacteria</taxon>
        <taxon>Pseudomonadati</taxon>
        <taxon>Pseudomonadota</taxon>
        <taxon>Alphaproteobacteria</taxon>
        <taxon>Rhodobacterales</taxon>
        <taxon>Paracoccaceae</taxon>
        <taxon>Albimonas</taxon>
    </lineage>
</organism>
<sequence length="111" mass="12028">MSKRSTRAAMPPGYAEMMAPWMLMTEMWRFQYETSAAAAEVILRRTLLAATGAMSLQEAVGMVMEKPAAFSNSLEAMARAMADGAAPQEALRAAAAPMSRRMRANAARLRG</sequence>
<name>A0A1I3P132_9RHOB</name>